<organism evidence="2 3">
    <name type="scientific">Dreissena polymorpha</name>
    <name type="common">Zebra mussel</name>
    <name type="synonym">Mytilus polymorpha</name>
    <dbReference type="NCBI Taxonomy" id="45954"/>
    <lineage>
        <taxon>Eukaryota</taxon>
        <taxon>Metazoa</taxon>
        <taxon>Spiralia</taxon>
        <taxon>Lophotrochozoa</taxon>
        <taxon>Mollusca</taxon>
        <taxon>Bivalvia</taxon>
        <taxon>Autobranchia</taxon>
        <taxon>Heteroconchia</taxon>
        <taxon>Euheterodonta</taxon>
        <taxon>Imparidentia</taxon>
        <taxon>Neoheterodontei</taxon>
        <taxon>Myida</taxon>
        <taxon>Dreissenoidea</taxon>
        <taxon>Dreissenidae</taxon>
        <taxon>Dreissena</taxon>
    </lineage>
</organism>
<evidence type="ECO:0000313" key="3">
    <source>
        <dbReference type="Proteomes" id="UP000828390"/>
    </source>
</evidence>
<gene>
    <name evidence="2" type="ORF">DPMN_077944</name>
</gene>
<dbReference type="AlphaFoldDB" id="A0A9D4BRS0"/>
<proteinExistence type="predicted"/>
<keyword evidence="1" id="KW-0732">Signal</keyword>
<protein>
    <submittedName>
        <fullName evidence="2">Uncharacterized protein</fullName>
    </submittedName>
</protein>
<name>A0A9D4BRS0_DREPO</name>
<comment type="caution">
    <text evidence="2">The sequence shown here is derived from an EMBL/GenBank/DDBJ whole genome shotgun (WGS) entry which is preliminary data.</text>
</comment>
<accession>A0A9D4BRS0</accession>
<dbReference type="EMBL" id="JAIWYP010000015">
    <property type="protein sequence ID" value="KAH3702917.1"/>
    <property type="molecule type" value="Genomic_DNA"/>
</dbReference>
<reference evidence="2" key="2">
    <citation type="submission" date="2020-11" db="EMBL/GenBank/DDBJ databases">
        <authorList>
            <person name="McCartney M.A."/>
            <person name="Auch B."/>
            <person name="Kono T."/>
            <person name="Mallez S."/>
            <person name="Becker A."/>
            <person name="Gohl D.M."/>
            <person name="Silverstein K.A.T."/>
            <person name="Koren S."/>
            <person name="Bechman K.B."/>
            <person name="Herman A."/>
            <person name="Abrahante J.E."/>
            <person name="Garbe J."/>
        </authorList>
    </citation>
    <scope>NUCLEOTIDE SEQUENCE</scope>
    <source>
        <strain evidence="2">Duluth1</strain>
        <tissue evidence="2">Whole animal</tissue>
    </source>
</reference>
<evidence type="ECO:0000313" key="2">
    <source>
        <dbReference type="EMBL" id="KAH3702917.1"/>
    </source>
</evidence>
<feature type="signal peptide" evidence="1">
    <location>
        <begin position="1"/>
        <end position="21"/>
    </location>
</feature>
<evidence type="ECO:0000256" key="1">
    <source>
        <dbReference type="SAM" id="SignalP"/>
    </source>
</evidence>
<feature type="chain" id="PRO_5039434909" evidence="1">
    <location>
        <begin position="22"/>
        <end position="279"/>
    </location>
</feature>
<dbReference type="Proteomes" id="UP000828390">
    <property type="component" value="Unassembled WGS sequence"/>
</dbReference>
<reference evidence="2" key="1">
    <citation type="journal article" date="2019" name="bioRxiv">
        <title>The Genome of the Zebra Mussel, Dreissena polymorpha: A Resource for Invasive Species Research.</title>
        <authorList>
            <person name="McCartney M.A."/>
            <person name="Auch B."/>
            <person name="Kono T."/>
            <person name="Mallez S."/>
            <person name="Zhang Y."/>
            <person name="Obille A."/>
            <person name="Becker A."/>
            <person name="Abrahante J.E."/>
            <person name="Garbe J."/>
            <person name="Badalamenti J.P."/>
            <person name="Herman A."/>
            <person name="Mangelson H."/>
            <person name="Liachko I."/>
            <person name="Sullivan S."/>
            <person name="Sone E.D."/>
            <person name="Koren S."/>
            <person name="Silverstein K.A.T."/>
            <person name="Beckman K.B."/>
            <person name="Gohl D.M."/>
        </authorList>
    </citation>
    <scope>NUCLEOTIDE SEQUENCE</scope>
    <source>
        <strain evidence="2">Duluth1</strain>
        <tissue evidence="2">Whole animal</tissue>
    </source>
</reference>
<sequence length="279" mass="31537">MAIYVHILFWICIYTCLFTEGAEYYISTSINTWNNVPQDCNLAQPEYVHEYATGTINLNNSIPLNETQQHDVWIGYFKALTEFKYHGCSNLSISDLTHVKSLVDCKYACSGNYFGLYCSDDELQCQCLNELPDVDDLKSKYCTTLDDFVCGTNSRLAIYSVGTDKSSRNQNIISNLCKASPFNSNYAAWIKCDDENNATKVWCRNDESSEPFLSSDEFAAWNEANDDCANKDALPSTAVGYNGDNLEDMAFTNIFRSWTTQKGNGSCLFTIFVRPFVTM</sequence>
<keyword evidence="3" id="KW-1185">Reference proteome</keyword>